<gene>
    <name evidence="4" type="primary">LOC109468602</name>
</gene>
<proteinExistence type="predicted"/>
<dbReference type="SMART" id="SM00554">
    <property type="entry name" value="FAS1"/>
    <property type="match status" value="2"/>
</dbReference>
<dbReference type="InterPro" id="IPR050904">
    <property type="entry name" value="Adhesion/Biosynth-related"/>
</dbReference>
<dbReference type="AlphaFoldDB" id="A0A6P4YUV8"/>
<keyword evidence="1" id="KW-0732">Signal</keyword>
<dbReference type="InterPro" id="IPR036378">
    <property type="entry name" value="FAS1_dom_sf"/>
</dbReference>
<accession>A0A6P4YUV8</accession>
<dbReference type="PROSITE" id="PS50213">
    <property type="entry name" value="FAS1"/>
    <property type="match status" value="2"/>
</dbReference>
<dbReference type="OrthoDB" id="286301at2759"/>
<dbReference type="GO" id="GO:0031012">
    <property type="term" value="C:extracellular matrix"/>
    <property type="evidence" value="ECO:0007669"/>
    <property type="project" value="TreeGrafter"/>
</dbReference>
<dbReference type="PANTHER" id="PTHR10900">
    <property type="entry name" value="PERIOSTIN-RELATED"/>
    <property type="match status" value="1"/>
</dbReference>
<keyword evidence="3" id="KW-1185">Reference proteome</keyword>
<dbReference type="GO" id="GO:0030198">
    <property type="term" value="P:extracellular matrix organization"/>
    <property type="evidence" value="ECO:0007669"/>
    <property type="project" value="TreeGrafter"/>
</dbReference>
<evidence type="ECO:0000313" key="4">
    <source>
        <dbReference type="RefSeq" id="XP_019622472.1"/>
    </source>
</evidence>
<feature type="domain" description="FAS1" evidence="2">
    <location>
        <begin position="197"/>
        <end position="333"/>
    </location>
</feature>
<dbReference type="GeneID" id="109468602"/>
<evidence type="ECO:0000259" key="2">
    <source>
        <dbReference type="PROSITE" id="PS50213"/>
    </source>
</evidence>
<dbReference type="InterPro" id="IPR000782">
    <property type="entry name" value="FAS1_domain"/>
</dbReference>
<feature type="signal peptide" evidence="1">
    <location>
        <begin position="1"/>
        <end position="18"/>
    </location>
</feature>
<dbReference type="Proteomes" id="UP000515135">
    <property type="component" value="Unplaced"/>
</dbReference>
<dbReference type="SUPFAM" id="SSF82153">
    <property type="entry name" value="FAS1 domain"/>
    <property type="match status" value="2"/>
</dbReference>
<dbReference type="RefSeq" id="XP_019622472.1">
    <property type="nucleotide sequence ID" value="XM_019766913.1"/>
</dbReference>
<feature type="domain" description="FAS1" evidence="2">
    <location>
        <begin position="55"/>
        <end position="191"/>
    </location>
</feature>
<dbReference type="KEGG" id="bbel:109468602"/>
<organism evidence="3 4">
    <name type="scientific">Branchiostoma belcheri</name>
    <name type="common">Amphioxus</name>
    <dbReference type="NCBI Taxonomy" id="7741"/>
    <lineage>
        <taxon>Eukaryota</taxon>
        <taxon>Metazoa</taxon>
        <taxon>Chordata</taxon>
        <taxon>Cephalochordata</taxon>
        <taxon>Leptocardii</taxon>
        <taxon>Amphioxiformes</taxon>
        <taxon>Branchiostomatidae</taxon>
        <taxon>Branchiostoma</taxon>
    </lineage>
</organism>
<name>A0A6P4YUV8_BRABE</name>
<dbReference type="Pfam" id="PF02469">
    <property type="entry name" value="Fasciclin"/>
    <property type="match status" value="2"/>
</dbReference>
<evidence type="ECO:0000313" key="3">
    <source>
        <dbReference type="Proteomes" id="UP000515135"/>
    </source>
</evidence>
<reference evidence="4" key="1">
    <citation type="submission" date="2025-08" db="UniProtKB">
        <authorList>
            <consortium name="RefSeq"/>
        </authorList>
    </citation>
    <scope>IDENTIFICATION</scope>
    <source>
        <tissue evidence="4">Gonad</tissue>
    </source>
</reference>
<dbReference type="FunFam" id="2.30.180.10:FF:000032">
    <property type="entry name" value="Fasciclin domain-containing protein, putative"/>
    <property type="match status" value="1"/>
</dbReference>
<protein>
    <submittedName>
        <fullName evidence="4">Periostin-like</fullName>
    </submittedName>
</protein>
<feature type="chain" id="PRO_5027880535" evidence="1">
    <location>
        <begin position="19"/>
        <end position="336"/>
    </location>
</feature>
<dbReference type="PANTHER" id="PTHR10900:SF124">
    <property type="entry name" value="FI05614P"/>
    <property type="match status" value="1"/>
</dbReference>
<dbReference type="GO" id="GO:0050839">
    <property type="term" value="F:cell adhesion molecule binding"/>
    <property type="evidence" value="ECO:0007669"/>
    <property type="project" value="TreeGrafter"/>
</dbReference>
<sequence>MKLTFVTFLGFLVAFCAATGANEILNGGNFPPNTSNKEIWKSNKLKLSRQNNKTARPDLLTLASELGLKAFYLLVQRAGLDSMLQAKGHWTVFAPTNSAFDRLPQDVKASLQDPETLVRVLLYHIVPKELKSGSLQNNKIIKTANNSTVRANVYQNSEAGQDKVITINGSPVYKEDQLAENGVLHVIDKVLFPLTRGTALQYLTQDMATYSQTLKLLEAAGVNNTLNDTMAHTFLVPTNAALGKLDPAQLRHLMNDSGTASQVMKRHILQDVIFHAGFIDNEKVKTLGDNSEELTVLVGPGGMEVSGNGTFSRVLIADIPVTNGVVHVVDTLLYKP</sequence>
<dbReference type="GO" id="GO:0005615">
    <property type="term" value="C:extracellular space"/>
    <property type="evidence" value="ECO:0007669"/>
    <property type="project" value="TreeGrafter"/>
</dbReference>
<dbReference type="Gene3D" id="2.30.180.10">
    <property type="entry name" value="FAS1 domain"/>
    <property type="match status" value="2"/>
</dbReference>
<evidence type="ECO:0000256" key="1">
    <source>
        <dbReference type="SAM" id="SignalP"/>
    </source>
</evidence>
<dbReference type="GO" id="GO:0007155">
    <property type="term" value="P:cell adhesion"/>
    <property type="evidence" value="ECO:0007669"/>
    <property type="project" value="TreeGrafter"/>
</dbReference>